<organism evidence="5">
    <name type="scientific">Alexandrium monilatum</name>
    <dbReference type="NCBI Taxonomy" id="311494"/>
    <lineage>
        <taxon>Eukaryota</taxon>
        <taxon>Sar</taxon>
        <taxon>Alveolata</taxon>
        <taxon>Dinophyceae</taxon>
        <taxon>Gonyaulacales</taxon>
        <taxon>Pyrocystaceae</taxon>
        <taxon>Alexandrium</taxon>
    </lineage>
</organism>
<evidence type="ECO:0000256" key="2">
    <source>
        <dbReference type="SAM" id="Phobius"/>
    </source>
</evidence>
<dbReference type="GO" id="GO:0000148">
    <property type="term" value="C:1,3-beta-D-glucan synthase complex"/>
    <property type="evidence" value="ECO:0007669"/>
    <property type="project" value="InterPro"/>
</dbReference>
<name>A0A7S4PXL8_9DINO</name>
<gene>
    <name evidence="5" type="ORF">AMON00008_LOCUS5597</name>
</gene>
<keyword evidence="3" id="KW-0732">Signal</keyword>
<feature type="domain" description="Glycosyl transferase 48" evidence="4">
    <location>
        <begin position="689"/>
        <end position="877"/>
    </location>
</feature>
<keyword evidence="2" id="KW-0472">Membrane</keyword>
<feature type="transmembrane region" description="Helical" evidence="2">
    <location>
        <begin position="118"/>
        <end position="137"/>
    </location>
</feature>
<feature type="transmembrane region" description="Helical" evidence="2">
    <location>
        <begin position="1404"/>
        <end position="1426"/>
    </location>
</feature>
<feature type="region of interest" description="Disordered" evidence="1">
    <location>
        <begin position="1599"/>
        <end position="1624"/>
    </location>
</feature>
<keyword evidence="2" id="KW-0812">Transmembrane</keyword>
<protein>
    <recommendedName>
        <fullName evidence="4">Glycosyl transferase 48 domain-containing protein</fullName>
    </recommendedName>
</protein>
<feature type="transmembrane region" description="Helical" evidence="2">
    <location>
        <begin position="1556"/>
        <end position="1576"/>
    </location>
</feature>
<dbReference type="GO" id="GO:0005886">
    <property type="term" value="C:plasma membrane"/>
    <property type="evidence" value="ECO:0007669"/>
    <property type="project" value="TreeGrafter"/>
</dbReference>
<feature type="transmembrane region" description="Helical" evidence="2">
    <location>
        <begin position="1432"/>
        <end position="1450"/>
    </location>
</feature>
<feature type="domain" description="Glycosyl transferase 48" evidence="4">
    <location>
        <begin position="958"/>
        <end position="1362"/>
    </location>
</feature>
<sequence length="1683" mass="190568">MWLFLLAWYLYLILKSVRTTDTRNGTLLRPQFLAGNTIQIFAFTDACVGIAVEFAILAHGIQQGRLSWLGRMWWLIRHGVMFVITALGAAVLWTSMDIKELDWSWKPSEAEQMRPKDSALTVCFGYWFVRIGIFMVLNMRMGRTTFVPGRPSARKNPEVSGLQGAERRSVDDGNAGAERERSRSSGYGLLNRLEEFVVRSDDWRHHLYRHLVWACMLGGCFVFEVFFIAPLAADFDSHEFCKISCTAREEMAHAAPGAVLGLPDFFSVSNDCWACRGTLVLTWALVGLTGFFDIYYMFYFGTAVVGYGMGEMRGLRNVLSTALRYLDFTTRGTSIKTMSTSKRMQQFSDGELMCRVFGTSWRIIWSRLVESLYEECLITAKERDNFVKAAGTMPWSKRQDAENFKPGDTFKSLKFVSTASRGSNRVLGADVGHERTKCISGLLIRTERNGEVHVLKVPEEEFVTKEVHIATPRDRDRVQGALLQDNKDNPELSVLEVTGPVELVSCGEMVVIKEKWRIVGVPDSAVGSGHTEDELLTVFAGLTDFPAKVVFRTTAKYNECIVRLETPCRVHSVSFLKTHDDPASDPVQWRVEGLQTADGVGEKDGRWKQLVWQDTTIEPRSHGRGEPTEEWFEVECWRQKMRSPDSVDFNDLDPVVAERLGFFTASLQGIMDNEDFPVRHGVDSLMDSHIGNVPSLSQIIPVYGETIILDEKTLMQSDGVNTNLGFIISQFDDEWDNLAKRFNKEPDSLYHAFASGSLREKADSEDKQHAGRAKEAADLIMEIRLWASMRSQTVARTVVGAIQYHEVLTLLPGIKEAGEMNGYSEPPDEGRVPREKLEKCVELILAHQTYGQKRKDDKKGPADSDKDVQYLLKKYSDKPFYLVLDYNEKTAEAGMQQKVLNFLHTQYQYSGRLQYASVLARWRQFSGTNIADEDGLEIVDVLPRRFPLLVGEGDFRTQGKAGNQLGALRFARGHYLQMMDSNMGAFLGEACKVPFVLRRFCPFNFNRASVTARIIGFREFIFTERHGTVGNIMASAEFSFGTICQRFLAGLGARMHYGHPDFLDGFWASNRGSLSKASPSINLSEDIFAGFNVAMRGERSEHVDTLAWEKGREVSFNSSSLFFSKVSGGNAGVMRSRDLKIISENLGIIDNFSFYFASIGFYLNNLLIDKSVILYVFLFVLLSLSSKTLDEVGDRYSLLASEWCLSMGIVAMFPRFMELTLEYGILEGLLRFVPSVPGCMTMFTFINKSIASSVEETMTTGKANYISTGRPNANTHYGWRECYFIFCKSHYYPALKVCYSYSVYFLLARELKLDSLPMMVLMVSVLLWIVAPIIFCPQPTTKTLANDLSQFWQFCIASPKYSVRKMPMGEKTTEEMLHAAISNPRSSLYEYWLLEELKAKQTSLLFRVLVVLKNAFQFVLFSSVVHTNMLDQMFTIFGIFIAQLLLMEIWRLLYRPTALMLVNMLIGTALPLWWMELPVLDFMVVFAVFNYGLRCILDLALLLGALFYKPDNSWTKWETTTEEERALRRQKQHDTRRYDTLVEYFFVSFQQHLQHLYCAMFILLLNLCAQLPMVLLDVCGGLHSGLLLNFNLSGPCGSKRTPFEPVSTTDGSGRPKGRRRGSSLTSSFLLQRWSRGSPRQPPVPQEGSFEMRNMTLGQVEVGGPSSRHAAQQSLLRGGTTAHM</sequence>
<feature type="transmembrane region" description="Helical" evidence="2">
    <location>
        <begin position="38"/>
        <end position="58"/>
    </location>
</feature>
<feature type="transmembrane region" description="Helical" evidence="2">
    <location>
        <begin position="1482"/>
        <end position="1508"/>
    </location>
</feature>
<proteinExistence type="predicted"/>
<feature type="compositionally biased region" description="Basic and acidic residues" evidence="1">
    <location>
        <begin position="165"/>
        <end position="181"/>
    </location>
</feature>
<feature type="transmembrane region" description="Helical" evidence="2">
    <location>
        <begin position="1457"/>
        <end position="1476"/>
    </location>
</feature>
<dbReference type="EMBL" id="HBNR01008503">
    <property type="protein sequence ID" value="CAE4565978.1"/>
    <property type="molecule type" value="Transcribed_RNA"/>
</dbReference>
<feature type="signal peptide" evidence="3">
    <location>
        <begin position="1"/>
        <end position="19"/>
    </location>
</feature>
<dbReference type="GO" id="GO:0003843">
    <property type="term" value="F:1,3-beta-D-glucan synthase activity"/>
    <property type="evidence" value="ECO:0007669"/>
    <property type="project" value="InterPro"/>
</dbReference>
<dbReference type="GO" id="GO:0006075">
    <property type="term" value="P:(1-&gt;3)-beta-D-glucan biosynthetic process"/>
    <property type="evidence" value="ECO:0007669"/>
    <property type="project" value="InterPro"/>
</dbReference>
<feature type="region of interest" description="Disordered" evidence="1">
    <location>
        <begin position="1659"/>
        <end position="1683"/>
    </location>
</feature>
<keyword evidence="2" id="KW-1133">Transmembrane helix</keyword>
<evidence type="ECO:0000313" key="5">
    <source>
        <dbReference type="EMBL" id="CAE4565978.1"/>
    </source>
</evidence>
<evidence type="ECO:0000256" key="3">
    <source>
        <dbReference type="SAM" id="SignalP"/>
    </source>
</evidence>
<evidence type="ECO:0000256" key="1">
    <source>
        <dbReference type="SAM" id="MobiDB-lite"/>
    </source>
</evidence>
<evidence type="ECO:0000259" key="4">
    <source>
        <dbReference type="Pfam" id="PF02364"/>
    </source>
</evidence>
<feature type="region of interest" description="Disordered" evidence="1">
    <location>
        <begin position="148"/>
        <end position="181"/>
    </location>
</feature>
<dbReference type="PANTHER" id="PTHR12741:SF48">
    <property type="entry name" value="1,3-BETA-GLUCAN SYNTHASE COMPONENT FKS1-RELATED"/>
    <property type="match status" value="1"/>
</dbReference>
<feature type="chain" id="PRO_5030733398" description="Glycosyl transferase 48 domain-containing protein" evidence="3">
    <location>
        <begin position="20"/>
        <end position="1683"/>
    </location>
</feature>
<feature type="transmembrane region" description="Helical" evidence="2">
    <location>
        <begin position="211"/>
        <end position="233"/>
    </location>
</feature>
<feature type="transmembrane region" description="Helical" evidence="2">
    <location>
        <begin position="1316"/>
        <end position="1336"/>
    </location>
</feature>
<feature type="transmembrane region" description="Helical" evidence="2">
    <location>
        <begin position="79"/>
        <end position="98"/>
    </location>
</feature>
<reference evidence="5" key="1">
    <citation type="submission" date="2021-01" db="EMBL/GenBank/DDBJ databases">
        <authorList>
            <person name="Corre E."/>
            <person name="Pelletier E."/>
            <person name="Niang G."/>
            <person name="Scheremetjew M."/>
            <person name="Finn R."/>
            <person name="Kale V."/>
            <person name="Holt S."/>
            <person name="Cochrane G."/>
            <person name="Meng A."/>
            <person name="Brown T."/>
            <person name="Cohen L."/>
        </authorList>
    </citation>
    <scope>NUCLEOTIDE SEQUENCE</scope>
    <source>
        <strain evidence="5">CCMP3105</strain>
    </source>
</reference>
<dbReference type="InterPro" id="IPR003440">
    <property type="entry name" value="Glyco_trans_48_dom"/>
</dbReference>
<dbReference type="Pfam" id="PF02364">
    <property type="entry name" value="Glucan_synthase"/>
    <property type="match status" value="2"/>
</dbReference>
<dbReference type="PANTHER" id="PTHR12741">
    <property type="entry name" value="LYST-INTERACTING PROTEIN LIP5 DOPAMINE RESPONSIVE PROTEIN DRG-1"/>
    <property type="match status" value="1"/>
</dbReference>
<accession>A0A7S4PXL8</accession>